<accession>A0A653F2X1</accession>
<dbReference type="EMBL" id="LR589185">
    <property type="protein sequence ID" value="VTP04087.1"/>
    <property type="molecule type" value="Genomic_DNA"/>
</dbReference>
<dbReference type="AlphaFoldDB" id="A0A653F2X1"/>
<organism evidence="1">
    <name type="scientific">Mycobacterium riyadhense</name>
    <dbReference type="NCBI Taxonomy" id="486698"/>
    <lineage>
        <taxon>Bacteria</taxon>
        <taxon>Bacillati</taxon>
        <taxon>Actinomycetota</taxon>
        <taxon>Actinomycetes</taxon>
        <taxon>Mycobacteriales</taxon>
        <taxon>Mycobacteriaceae</taxon>
        <taxon>Mycobacterium</taxon>
    </lineage>
</organism>
<name>A0A653F2X1_9MYCO</name>
<protein>
    <submittedName>
        <fullName evidence="1">Uncharacterized protein</fullName>
    </submittedName>
</protein>
<evidence type="ECO:0000313" key="1">
    <source>
        <dbReference type="EMBL" id="VTP04087.1"/>
    </source>
</evidence>
<reference evidence="1" key="1">
    <citation type="submission" date="2019-05" db="EMBL/GenBank/DDBJ databases">
        <authorList>
            <person name="Naeem R."/>
            <person name="Antony C."/>
            <person name="Guan Q."/>
        </authorList>
    </citation>
    <scope>NUCLEOTIDE SEQUENCE</scope>
    <source>
        <strain evidence="1">2</strain>
    </source>
</reference>
<gene>
    <name evidence="1" type="ORF">BIN_B_05395</name>
</gene>
<sequence length="82" mass="9083">MLTRVGRALPQLLAGDIPTSKALGDAEYCTTIGLDSPADERAAKATFLRWIWYAVRREGLHLKGADDDFRALCGIHWLLQDA</sequence>
<dbReference type="RefSeq" id="WP_204802416.1">
    <property type="nucleotide sequence ID" value="NZ_CAJMWL010000001.1"/>
</dbReference>
<proteinExistence type="predicted"/>